<dbReference type="SMART" id="SM00382">
    <property type="entry name" value="AAA"/>
    <property type="match status" value="1"/>
</dbReference>
<dbReference type="AlphaFoldDB" id="A0A917L442"/>
<dbReference type="PROSITE" id="PS50893">
    <property type="entry name" value="ABC_TRANSPORTER_2"/>
    <property type="match status" value="1"/>
</dbReference>
<evidence type="ECO:0000313" key="5">
    <source>
        <dbReference type="EMBL" id="GGJ39751.1"/>
    </source>
</evidence>
<keyword evidence="6" id="KW-1185">Reference proteome</keyword>
<accession>A0A917L442</accession>
<evidence type="ECO:0000256" key="2">
    <source>
        <dbReference type="ARBA" id="ARBA00022741"/>
    </source>
</evidence>
<comment type="caution">
    <text evidence="5">The sequence shown here is derived from an EMBL/GenBank/DDBJ whole genome shotgun (WGS) entry which is preliminary data.</text>
</comment>
<dbReference type="InterPro" id="IPR027417">
    <property type="entry name" value="P-loop_NTPase"/>
</dbReference>
<proteinExistence type="predicted"/>
<dbReference type="InterPro" id="IPR017871">
    <property type="entry name" value="ABC_transporter-like_CS"/>
</dbReference>
<keyword evidence="1" id="KW-0813">Transport</keyword>
<dbReference type="CDD" id="cd03293">
    <property type="entry name" value="ABC_NrtD_SsuB_transporters"/>
    <property type="match status" value="1"/>
</dbReference>
<dbReference type="PANTHER" id="PTHR42788">
    <property type="entry name" value="TAURINE IMPORT ATP-BINDING PROTEIN-RELATED"/>
    <property type="match status" value="1"/>
</dbReference>
<evidence type="ECO:0000256" key="3">
    <source>
        <dbReference type="ARBA" id="ARBA00022840"/>
    </source>
</evidence>
<feature type="domain" description="ABC transporter" evidence="4">
    <location>
        <begin position="20"/>
        <end position="258"/>
    </location>
</feature>
<evidence type="ECO:0000259" key="4">
    <source>
        <dbReference type="PROSITE" id="PS50893"/>
    </source>
</evidence>
<reference evidence="5" key="2">
    <citation type="submission" date="2020-09" db="EMBL/GenBank/DDBJ databases">
        <authorList>
            <person name="Sun Q."/>
            <person name="Ohkuma M."/>
        </authorList>
    </citation>
    <scope>NUCLEOTIDE SEQUENCE</scope>
    <source>
        <strain evidence="5">JCM 3086</strain>
    </source>
</reference>
<sequence>MAAEATHTDTRTAVAGGARLLLSGVGMEFPQPHTGQTLTALEGIDLEVTPGEFIAIVGPSGCGKTTLLRLIAGMTAPTAGTIAVGDSTAASARTGFVFQQASLYPWRTVLRNVAFGMELRTRTPNRHERSRRAVRRQAQDLIRLVGLEGFEDYYPHQISGGMQQRANLARALAIAPELLLMDEPFSALDAQTREELQIELQRIAVQTNTTTVFVTHDIGEAVYLADRVVILTGRPGQVRKVLSCPTPRPRPLAYQVSDEFMALRNAAWELVHSN</sequence>
<keyword evidence="2" id="KW-0547">Nucleotide-binding</keyword>
<dbReference type="Proteomes" id="UP000657574">
    <property type="component" value="Unassembled WGS sequence"/>
</dbReference>
<dbReference type="SUPFAM" id="SSF52540">
    <property type="entry name" value="P-loop containing nucleoside triphosphate hydrolases"/>
    <property type="match status" value="1"/>
</dbReference>
<dbReference type="PANTHER" id="PTHR42788:SF13">
    <property type="entry name" value="ALIPHATIC SULFONATES IMPORT ATP-BINDING PROTEIN SSUB"/>
    <property type="match status" value="1"/>
</dbReference>
<name>A0A917L442_9ACTN</name>
<dbReference type="Pfam" id="PF00005">
    <property type="entry name" value="ABC_tran"/>
    <property type="match status" value="1"/>
</dbReference>
<evidence type="ECO:0000313" key="6">
    <source>
        <dbReference type="Proteomes" id="UP000657574"/>
    </source>
</evidence>
<dbReference type="Gene3D" id="3.40.50.300">
    <property type="entry name" value="P-loop containing nucleotide triphosphate hydrolases"/>
    <property type="match status" value="1"/>
</dbReference>
<dbReference type="GO" id="GO:0016887">
    <property type="term" value="F:ATP hydrolysis activity"/>
    <property type="evidence" value="ECO:0007669"/>
    <property type="project" value="InterPro"/>
</dbReference>
<dbReference type="EMBL" id="BMQA01000024">
    <property type="protein sequence ID" value="GGJ39751.1"/>
    <property type="molecule type" value="Genomic_DNA"/>
</dbReference>
<protein>
    <submittedName>
        <fullName evidence="5">ABC transporter ATP-binding protein</fullName>
    </submittedName>
</protein>
<evidence type="ECO:0000256" key="1">
    <source>
        <dbReference type="ARBA" id="ARBA00022448"/>
    </source>
</evidence>
<dbReference type="InterPro" id="IPR003593">
    <property type="entry name" value="AAA+_ATPase"/>
</dbReference>
<dbReference type="GO" id="GO:0005524">
    <property type="term" value="F:ATP binding"/>
    <property type="evidence" value="ECO:0007669"/>
    <property type="project" value="UniProtKB-KW"/>
</dbReference>
<reference evidence="5" key="1">
    <citation type="journal article" date="2014" name="Int. J. Syst. Evol. Microbiol.">
        <title>Complete genome sequence of Corynebacterium casei LMG S-19264T (=DSM 44701T), isolated from a smear-ripened cheese.</title>
        <authorList>
            <consortium name="US DOE Joint Genome Institute (JGI-PGF)"/>
            <person name="Walter F."/>
            <person name="Albersmeier A."/>
            <person name="Kalinowski J."/>
            <person name="Ruckert C."/>
        </authorList>
    </citation>
    <scope>NUCLEOTIDE SEQUENCE</scope>
    <source>
        <strain evidence="5">JCM 3086</strain>
    </source>
</reference>
<dbReference type="InterPro" id="IPR050166">
    <property type="entry name" value="ABC_transporter_ATP-bind"/>
</dbReference>
<dbReference type="PROSITE" id="PS00211">
    <property type="entry name" value="ABC_TRANSPORTER_1"/>
    <property type="match status" value="1"/>
</dbReference>
<dbReference type="InterPro" id="IPR003439">
    <property type="entry name" value="ABC_transporter-like_ATP-bd"/>
</dbReference>
<keyword evidence="3 5" id="KW-0067">ATP-binding</keyword>
<gene>
    <name evidence="5" type="ORF">GCM10010121_058600</name>
</gene>
<organism evidence="5 6">
    <name type="scientific">Streptomyces brasiliensis</name>
    <dbReference type="NCBI Taxonomy" id="1954"/>
    <lineage>
        <taxon>Bacteria</taxon>
        <taxon>Bacillati</taxon>
        <taxon>Actinomycetota</taxon>
        <taxon>Actinomycetes</taxon>
        <taxon>Kitasatosporales</taxon>
        <taxon>Streptomycetaceae</taxon>
        <taxon>Streptomyces</taxon>
    </lineage>
</organism>